<dbReference type="STRING" id="626522.GCWU000325_01548"/>
<protein>
    <submittedName>
        <fullName evidence="1">Uncharacterized protein</fullName>
    </submittedName>
</protein>
<evidence type="ECO:0000313" key="2">
    <source>
        <dbReference type="Proteomes" id="UP000003460"/>
    </source>
</evidence>
<dbReference type="AlphaFoldDB" id="C9LH47"/>
<organism evidence="1 2">
    <name type="scientific">Alloprevotella tannerae ATCC 51259</name>
    <dbReference type="NCBI Taxonomy" id="626522"/>
    <lineage>
        <taxon>Bacteria</taxon>
        <taxon>Pseudomonadati</taxon>
        <taxon>Bacteroidota</taxon>
        <taxon>Bacteroidia</taxon>
        <taxon>Bacteroidales</taxon>
        <taxon>Prevotellaceae</taxon>
        <taxon>Alloprevotella</taxon>
    </lineage>
</organism>
<sequence length="107" mass="11947">MSLGAALLIEAPPTTAAFDDKICRPATLNDRRPFRLARANHYLVGANYRLMGTNHRLVGANLDQSRQTWADEDLQAVIFKDAHRPLRPAAFEQKGLSARDKSIRSDC</sequence>
<evidence type="ECO:0000313" key="1">
    <source>
        <dbReference type="EMBL" id="EEX72005.1"/>
    </source>
</evidence>
<name>C9LH47_9BACT</name>
<comment type="caution">
    <text evidence="1">The sequence shown here is derived from an EMBL/GenBank/DDBJ whole genome shotgun (WGS) entry which is preliminary data.</text>
</comment>
<dbReference type="EMBL" id="ACIJ02000018">
    <property type="protein sequence ID" value="EEX72005.1"/>
    <property type="molecule type" value="Genomic_DNA"/>
</dbReference>
<keyword evidence="2" id="KW-1185">Reference proteome</keyword>
<dbReference type="HOGENOM" id="CLU_2207679_0_0_10"/>
<gene>
    <name evidence="1" type="ORF">GCWU000325_01548</name>
</gene>
<dbReference type="Proteomes" id="UP000003460">
    <property type="component" value="Unassembled WGS sequence"/>
</dbReference>
<proteinExistence type="predicted"/>
<accession>C9LH47</accession>
<reference evidence="1" key="1">
    <citation type="submission" date="2009-09" db="EMBL/GenBank/DDBJ databases">
        <authorList>
            <person name="Weinstock G."/>
            <person name="Sodergren E."/>
            <person name="Clifton S."/>
            <person name="Fulton L."/>
            <person name="Fulton B."/>
            <person name="Courtney L."/>
            <person name="Fronick C."/>
            <person name="Harrison M."/>
            <person name="Strong C."/>
            <person name="Farmer C."/>
            <person name="Delahaunty K."/>
            <person name="Markovic C."/>
            <person name="Hall O."/>
            <person name="Minx P."/>
            <person name="Tomlinson C."/>
            <person name="Mitreva M."/>
            <person name="Nelson J."/>
            <person name="Hou S."/>
            <person name="Wollam A."/>
            <person name="Pepin K.H."/>
            <person name="Johnson M."/>
            <person name="Bhonagiri V."/>
            <person name="Nash W.E."/>
            <person name="Warren W."/>
            <person name="Chinwalla A."/>
            <person name="Mardis E.R."/>
            <person name="Wilson R.K."/>
        </authorList>
    </citation>
    <scope>NUCLEOTIDE SEQUENCE [LARGE SCALE GENOMIC DNA]</scope>
    <source>
        <strain evidence="1">ATCC 51259</strain>
    </source>
</reference>